<keyword evidence="1" id="KW-1133">Transmembrane helix</keyword>
<reference evidence="2 3" key="1">
    <citation type="submission" date="2018-03" db="EMBL/GenBank/DDBJ databases">
        <title>Genomic Encyclopedia of Type Strains, Phase III (KMG-III): the genomes of soil and plant-associated and newly described type strains.</title>
        <authorList>
            <person name="Whitman W."/>
        </authorList>
    </citation>
    <scope>NUCLEOTIDE SEQUENCE [LARGE SCALE GENOMIC DNA]</scope>
    <source>
        <strain evidence="2 3">CGMCC 4.7104</strain>
    </source>
</reference>
<evidence type="ECO:0000313" key="2">
    <source>
        <dbReference type="EMBL" id="PRX69337.1"/>
    </source>
</evidence>
<organism evidence="2 3">
    <name type="scientific">Nonomuraea fuscirosea</name>
    <dbReference type="NCBI Taxonomy" id="1291556"/>
    <lineage>
        <taxon>Bacteria</taxon>
        <taxon>Bacillati</taxon>
        <taxon>Actinomycetota</taxon>
        <taxon>Actinomycetes</taxon>
        <taxon>Streptosporangiales</taxon>
        <taxon>Streptosporangiaceae</taxon>
        <taxon>Nonomuraea</taxon>
    </lineage>
</organism>
<sequence>MRMRGIINIVGVIAVIQGVAGFVGRMWFDSEWGFLHRLVDLPLPAYLGVAAAGLVALIAADTSRKREDR</sequence>
<feature type="transmembrane region" description="Helical" evidence="1">
    <location>
        <begin position="43"/>
        <end position="60"/>
    </location>
</feature>
<comment type="caution">
    <text evidence="2">The sequence shown here is derived from an EMBL/GenBank/DDBJ whole genome shotgun (WGS) entry which is preliminary data.</text>
</comment>
<evidence type="ECO:0000313" key="3">
    <source>
        <dbReference type="Proteomes" id="UP000238312"/>
    </source>
</evidence>
<dbReference type="Proteomes" id="UP000238312">
    <property type="component" value="Unassembled WGS sequence"/>
</dbReference>
<evidence type="ECO:0000256" key="1">
    <source>
        <dbReference type="SAM" id="Phobius"/>
    </source>
</evidence>
<keyword evidence="3" id="KW-1185">Reference proteome</keyword>
<dbReference type="AlphaFoldDB" id="A0A2T0N964"/>
<accession>A0A2T0N964</accession>
<feature type="transmembrane region" description="Helical" evidence="1">
    <location>
        <begin position="7"/>
        <end position="28"/>
    </location>
</feature>
<proteinExistence type="predicted"/>
<protein>
    <submittedName>
        <fullName evidence="2">Uncharacterized protein</fullName>
    </submittedName>
</protein>
<keyword evidence="1" id="KW-0812">Transmembrane</keyword>
<keyword evidence="1" id="KW-0472">Membrane</keyword>
<gene>
    <name evidence="2" type="ORF">B0I32_102394</name>
</gene>
<name>A0A2T0N964_9ACTN</name>
<dbReference type="EMBL" id="PVNG01000002">
    <property type="protein sequence ID" value="PRX69337.1"/>
    <property type="molecule type" value="Genomic_DNA"/>
</dbReference>